<gene>
    <name evidence="8" type="ORF">Mco01_04530</name>
</gene>
<dbReference type="SMART" id="SM01043">
    <property type="entry name" value="BTAD"/>
    <property type="match status" value="1"/>
</dbReference>
<dbReference type="Pfam" id="PF03704">
    <property type="entry name" value="BTAD"/>
    <property type="match status" value="1"/>
</dbReference>
<reference evidence="8 9" key="1">
    <citation type="submission" date="2021-01" db="EMBL/GenBank/DDBJ databases">
        <title>Whole genome shotgun sequence of Microbispora corallina NBRC 16416.</title>
        <authorList>
            <person name="Komaki H."/>
            <person name="Tamura T."/>
        </authorList>
    </citation>
    <scope>NUCLEOTIDE SEQUENCE [LARGE SCALE GENOMIC DNA]</scope>
    <source>
        <strain evidence="8 9">NBRC 16416</strain>
    </source>
</reference>
<evidence type="ECO:0000313" key="9">
    <source>
        <dbReference type="Proteomes" id="UP000603904"/>
    </source>
</evidence>
<dbReference type="PRINTS" id="PR00364">
    <property type="entry name" value="DISEASERSIST"/>
</dbReference>
<evidence type="ECO:0000256" key="5">
    <source>
        <dbReference type="PROSITE-ProRule" id="PRU01091"/>
    </source>
</evidence>
<evidence type="ECO:0000259" key="7">
    <source>
        <dbReference type="PROSITE" id="PS51755"/>
    </source>
</evidence>
<feature type="DNA-binding region" description="OmpR/PhoB-type" evidence="5">
    <location>
        <begin position="7"/>
        <end position="113"/>
    </location>
</feature>
<dbReference type="InterPro" id="IPR036388">
    <property type="entry name" value="WH-like_DNA-bd_sf"/>
</dbReference>
<dbReference type="CDD" id="cd15831">
    <property type="entry name" value="BTAD"/>
    <property type="match status" value="1"/>
</dbReference>
<sequence length="712" mass="76600">MSVPDQPSARDAASLVVRLQLLGPVAAWRGDLAVDLGPPLQRAVLCLLAAQPGQVVAKDRLIAGLWGGGHPKTAEQSVYTYIAGLRGALEPEAGRRGPYGLVLSSARGYLLAAGAYDIDAGRFDHHLGRARHHAAENDPQARLGELEAALRQWTGPALGGVPGPFAHAERERLEGLRLTAREDQADTLLCLGRPQEAVELLTALVGDDPLRERARELLMLALYRCGRQAEALAAYHEGRRLLAEHLGVDPGESLQRCHELILRADPSLAPPRDTVRPPTIPRQLPRDIRVFVGRAEELARLRSLLVPPDGSAPQAIVAVTGTAGAGKSAVAVHAAHAVRDHFPGGQLYANLLGATPGVQRLRPIDLLGRLLRGLGVHPEAVPAEPDEAAAMLRTRLQGRRLLIVLDDAAGPDQVRPLLGLPAGNAVLVTSRESFAIVDDCVAVPLGTMPHAEAVAMLAELVGAERVAADPRAAAELANLCGGLPLALRLAAARLAENRHASLKDLNARLRDRRRALHELESGDVAVSASLRLSHDLLSGSPRELDVAAARALRHLGVLHIPDATAEVVAALLDVPAPDAERYVDRLARAHLAERHESGRFRLHDLVRLFAIELAERHLTDEERRDALLRAVGLYGLTIRHAMTLVDANRVHPPYDFVEREPVAFAEEADAFGWLERERPNILAAAAQAMSVADPSVARAGAYLTFTFYWPLV</sequence>
<proteinExistence type="inferred from homology"/>
<evidence type="ECO:0000256" key="4">
    <source>
        <dbReference type="ARBA" id="ARBA00023163"/>
    </source>
</evidence>
<evidence type="ECO:0000256" key="3">
    <source>
        <dbReference type="ARBA" id="ARBA00023125"/>
    </source>
</evidence>
<dbReference type="SMART" id="SM00862">
    <property type="entry name" value="Trans_reg_C"/>
    <property type="match status" value="1"/>
</dbReference>
<dbReference type="InterPro" id="IPR027417">
    <property type="entry name" value="P-loop_NTPase"/>
</dbReference>
<evidence type="ECO:0000256" key="2">
    <source>
        <dbReference type="ARBA" id="ARBA00023015"/>
    </source>
</evidence>
<dbReference type="Proteomes" id="UP000603904">
    <property type="component" value="Unassembled WGS sequence"/>
</dbReference>
<dbReference type="RefSeq" id="WP_204055228.1">
    <property type="nucleotide sequence ID" value="NZ_BAAAGP010000001.1"/>
</dbReference>
<comment type="caution">
    <text evidence="8">The sequence shown here is derived from an EMBL/GenBank/DDBJ whole genome shotgun (WGS) entry which is preliminary data.</text>
</comment>
<feature type="coiled-coil region" evidence="6">
    <location>
        <begin position="492"/>
        <end position="522"/>
    </location>
</feature>
<dbReference type="PROSITE" id="PS51755">
    <property type="entry name" value="OMPR_PHOB"/>
    <property type="match status" value="1"/>
</dbReference>
<dbReference type="Gene3D" id="3.40.50.300">
    <property type="entry name" value="P-loop containing nucleotide triphosphate hydrolases"/>
    <property type="match status" value="1"/>
</dbReference>
<dbReference type="InterPro" id="IPR005158">
    <property type="entry name" value="BTAD"/>
</dbReference>
<protein>
    <recommendedName>
        <fullName evidence="7">OmpR/PhoB-type domain-containing protein</fullName>
    </recommendedName>
</protein>
<dbReference type="Gene3D" id="1.10.10.10">
    <property type="entry name" value="Winged helix-like DNA-binding domain superfamily/Winged helix DNA-binding domain"/>
    <property type="match status" value="1"/>
</dbReference>
<keyword evidence="6" id="KW-0175">Coiled coil</keyword>
<dbReference type="InterPro" id="IPR042197">
    <property type="entry name" value="Apaf_helical"/>
</dbReference>
<dbReference type="InterPro" id="IPR011990">
    <property type="entry name" value="TPR-like_helical_dom_sf"/>
</dbReference>
<dbReference type="SUPFAM" id="SSF48452">
    <property type="entry name" value="TPR-like"/>
    <property type="match status" value="1"/>
</dbReference>
<dbReference type="SUPFAM" id="SSF46894">
    <property type="entry name" value="C-terminal effector domain of the bipartite response regulators"/>
    <property type="match status" value="1"/>
</dbReference>
<dbReference type="InterPro" id="IPR051677">
    <property type="entry name" value="AfsR-DnrI-RedD_regulator"/>
</dbReference>
<name>A0ABQ4FRL9_9ACTN</name>
<dbReference type="InterPro" id="IPR016032">
    <property type="entry name" value="Sig_transdc_resp-reg_C-effctor"/>
</dbReference>
<keyword evidence="9" id="KW-1185">Reference proteome</keyword>
<dbReference type="SUPFAM" id="SSF52540">
    <property type="entry name" value="P-loop containing nucleoside triphosphate hydrolases"/>
    <property type="match status" value="1"/>
</dbReference>
<dbReference type="EMBL" id="BOOC01000002">
    <property type="protein sequence ID" value="GIH37453.1"/>
    <property type="molecule type" value="Genomic_DNA"/>
</dbReference>
<dbReference type="Pfam" id="PF00486">
    <property type="entry name" value="Trans_reg_C"/>
    <property type="match status" value="1"/>
</dbReference>
<keyword evidence="2" id="KW-0805">Transcription regulation</keyword>
<organism evidence="8 9">
    <name type="scientific">Microbispora corallina</name>
    <dbReference type="NCBI Taxonomy" id="83302"/>
    <lineage>
        <taxon>Bacteria</taxon>
        <taxon>Bacillati</taxon>
        <taxon>Actinomycetota</taxon>
        <taxon>Actinomycetes</taxon>
        <taxon>Streptosporangiales</taxon>
        <taxon>Streptosporangiaceae</taxon>
        <taxon>Microbispora</taxon>
    </lineage>
</organism>
<evidence type="ECO:0000256" key="6">
    <source>
        <dbReference type="SAM" id="Coils"/>
    </source>
</evidence>
<dbReference type="Pfam" id="PF13191">
    <property type="entry name" value="AAA_16"/>
    <property type="match status" value="1"/>
</dbReference>
<feature type="domain" description="OmpR/PhoB-type" evidence="7">
    <location>
        <begin position="7"/>
        <end position="113"/>
    </location>
</feature>
<dbReference type="InterPro" id="IPR001867">
    <property type="entry name" value="OmpR/PhoB-type_DNA-bd"/>
</dbReference>
<evidence type="ECO:0000313" key="8">
    <source>
        <dbReference type="EMBL" id="GIH37453.1"/>
    </source>
</evidence>
<evidence type="ECO:0000256" key="1">
    <source>
        <dbReference type="ARBA" id="ARBA00005820"/>
    </source>
</evidence>
<dbReference type="InterPro" id="IPR041664">
    <property type="entry name" value="AAA_16"/>
</dbReference>
<keyword evidence="3 5" id="KW-0238">DNA-binding</keyword>
<dbReference type="Gene3D" id="1.25.40.10">
    <property type="entry name" value="Tetratricopeptide repeat domain"/>
    <property type="match status" value="1"/>
</dbReference>
<dbReference type="PANTHER" id="PTHR35807">
    <property type="entry name" value="TRANSCRIPTIONAL REGULATOR REDD-RELATED"/>
    <property type="match status" value="1"/>
</dbReference>
<keyword evidence="4" id="KW-0804">Transcription</keyword>
<accession>A0ABQ4FRL9</accession>
<dbReference type="Gene3D" id="1.10.8.430">
    <property type="entry name" value="Helical domain of apoptotic protease-activating factors"/>
    <property type="match status" value="1"/>
</dbReference>
<comment type="similarity">
    <text evidence="1">Belongs to the AfsR/DnrI/RedD regulatory family.</text>
</comment>
<dbReference type="PANTHER" id="PTHR35807:SF1">
    <property type="entry name" value="TRANSCRIPTIONAL REGULATOR REDD"/>
    <property type="match status" value="1"/>
</dbReference>